<comment type="caution">
    <text evidence="1">The sequence shown here is derived from an EMBL/GenBank/DDBJ whole genome shotgun (WGS) entry which is preliminary data.</text>
</comment>
<gene>
    <name evidence="1" type="ORF">EHS15_12485</name>
</gene>
<accession>A0A4R9M0N0</accession>
<dbReference type="OrthoDB" id="338790at2"/>
<reference evidence="1" key="1">
    <citation type="journal article" date="2019" name="PLoS Negl. Trop. Dis.">
        <title>Revisiting the worldwide diversity of Leptospira species in the environment.</title>
        <authorList>
            <person name="Vincent A.T."/>
            <person name="Schiettekatte O."/>
            <person name="Bourhy P."/>
            <person name="Veyrier F.J."/>
            <person name="Picardeau M."/>
        </authorList>
    </citation>
    <scope>NUCLEOTIDE SEQUENCE [LARGE SCALE GENOMIC DNA]</scope>
    <source>
        <strain evidence="1">201300427</strain>
    </source>
</reference>
<sequence>MSFFSFSFGGGCTTIGIPDSSQRNAMDFGQIAEMKVCTILETGVSEEDMNELFDHWNDELELYTLKAVPYVYGKMDRPGFMGQSILTYLYNLKLEPGCDRILYLKGRTWGDIVFEFFTLGIFAGIGIKLEIQGAVDSETHSRGYIKSKYISTLQLLFSSPKSTLVHEGYHLLGCGHQLFMEECYVTIRNLKNLAKDQNTEQGFFPTLTSRGQKFQTRRKVDSQM</sequence>
<keyword evidence="2" id="KW-1185">Reference proteome</keyword>
<organism evidence="1 2">
    <name type="scientific">Leptospira idonii</name>
    <dbReference type="NCBI Taxonomy" id="1193500"/>
    <lineage>
        <taxon>Bacteria</taxon>
        <taxon>Pseudomonadati</taxon>
        <taxon>Spirochaetota</taxon>
        <taxon>Spirochaetia</taxon>
        <taxon>Leptospirales</taxon>
        <taxon>Leptospiraceae</taxon>
        <taxon>Leptospira</taxon>
    </lineage>
</organism>
<dbReference type="Proteomes" id="UP000298058">
    <property type="component" value="Unassembled WGS sequence"/>
</dbReference>
<proteinExistence type="predicted"/>
<evidence type="ECO:0000313" key="2">
    <source>
        <dbReference type="Proteomes" id="UP000298058"/>
    </source>
</evidence>
<dbReference type="AlphaFoldDB" id="A0A4R9M0N0"/>
<evidence type="ECO:0000313" key="1">
    <source>
        <dbReference type="EMBL" id="TGN18789.1"/>
    </source>
</evidence>
<name>A0A4R9M0N0_9LEPT</name>
<protein>
    <submittedName>
        <fullName evidence="1">Uncharacterized protein</fullName>
    </submittedName>
</protein>
<dbReference type="EMBL" id="RQHW01000047">
    <property type="protein sequence ID" value="TGN18789.1"/>
    <property type="molecule type" value="Genomic_DNA"/>
</dbReference>